<proteinExistence type="predicted"/>
<keyword evidence="4" id="KW-1185">Reference proteome</keyword>
<evidence type="ECO:0000313" key="4">
    <source>
        <dbReference type="Proteomes" id="UP001165363"/>
    </source>
</evidence>
<name>A0ABT0RP87_9SPHN</name>
<feature type="compositionally biased region" description="Basic and acidic residues" evidence="1">
    <location>
        <begin position="33"/>
        <end position="42"/>
    </location>
</feature>
<feature type="signal peptide" evidence="2">
    <location>
        <begin position="1"/>
        <end position="18"/>
    </location>
</feature>
<dbReference type="Proteomes" id="UP001165363">
    <property type="component" value="Unassembled WGS sequence"/>
</dbReference>
<comment type="caution">
    <text evidence="3">The sequence shown here is derived from an EMBL/GenBank/DDBJ whole genome shotgun (WGS) entry which is preliminary data.</text>
</comment>
<organism evidence="3 4">
    <name type="scientific">Sphingomonas alba</name>
    <dbReference type="NCBI Taxonomy" id="2908208"/>
    <lineage>
        <taxon>Bacteria</taxon>
        <taxon>Pseudomonadati</taxon>
        <taxon>Pseudomonadota</taxon>
        <taxon>Alphaproteobacteria</taxon>
        <taxon>Sphingomonadales</taxon>
        <taxon>Sphingomonadaceae</taxon>
        <taxon>Sphingomonas</taxon>
    </lineage>
</organism>
<dbReference type="RefSeq" id="WP_249848874.1">
    <property type="nucleotide sequence ID" value="NZ_JAMGBD010000002.1"/>
</dbReference>
<protein>
    <submittedName>
        <fullName evidence="3">Uncharacterized protein</fullName>
    </submittedName>
</protein>
<feature type="chain" id="PRO_5047135560" evidence="2">
    <location>
        <begin position="19"/>
        <end position="115"/>
    </location>
</feature>
<feature type="region of interest" description="Disordered" evidence="1">
    <location>
        <begin position="18"/>
        <end position="57"/>
    </location>
</feature>
<keyword evidence="2" id="KW-0732">Signal</keyword>
<evidence type="ECO:0000256" key="2">
    <source>
        <dbReference type="SAM" id="SignalP"/>
    </source>
</evidence>
<accession>A0ABT0RP87</accession>
<feature type="compositionally biased region" description="Acidic residues" evidence="1">
    <location>
        <begin position="44"/>
        <end position="53"/>
    </location>
</feature>
<dbReference type="EMBL" id="JAMGBD010000002">
    <property type="protein sequence ID" value="MCL6684467.1"/>
    <property type="molecule type" value="Genomic_DNA"/>
</dbReference>
<reference evidence="3" key="1">
    <citation type="submission" date="2022-05" db="EMBL/GenBank/DDBJ databases">
        <authorList>
            <person name="Jo J.-H."/>
            <person name="Im W.-T."/>
        </authorList>
    </citation>
    <scope>NUCLEOTIDE SEQUENCE</scope>
    <source>
        <strain evidence="3">SE158</strain>
    </source>
</reference>
<evidence type="ECO:0000313" key="3">
    <source>
        <dbReference type="EMBL" id="MCL6684467.1"/>
    </source>
</evidence>
<sequence length="115" mass="12192">MRVLVIAALFALPVPLFGCGSSEPTEAEEDARLDEAYDRASDDVSSESYEDVGDTSLCTDDCSGHDAGFEWAKENGVTDPADCGGESQSFQEGCEAYGEAIDEEASAYGEEGEDE</sequence>
<evidence type="ECO:0000256" key="1">
    <source>
        <dbReference type="SAM" id="MobiDB-lite"/>
    </source>
</evidence>
<gene>
    <name evidence="3" type="ORF">LZ536_11240</name>
</gene>